<evidence type="ECO:0000313" key="1">
    <source>
        <dbReference type="EMBL" id="KXS10569.1"/>
    </source>
</evidence>
<dbReference type="AlphaFoldDB" id="A0A139A1F9"/>
<dbReference type="OrthoDB" id="10319548at2759"/>
<accession>A0A139A1F9</accession>
<gene>
    <name evidence="1" type="ORF">M427DRAFT_61932</name>
</gene>
<keyword evidence="2" id="KW-1185">Reference proteome</keyword>
<reference evidence="1 2" key="1">
    <citation type="journal article" date="2015" name="Genome Biol. Evol.">
        <title>Phylogenomic analyses indicate that early fungi evolved digesting cell walls of algal ancestors of land plants.</title>
        <authorList>
            <person name="Chang Y."/>
            <person name="Wang S."/>
            <person name="Sekimoto S."/>
            <person name="Aerts A.L."/>
            <person name="Choi C."/>
            <person name="Clum A."/>
            <person name="LaButti K.M."/>
            <person name="Lindquist E.A."/>
            <person name="Yee Ngan C."/>
            <person name="Ohm R.A."/>
            <person name="Salamov A.A."/>
            <person name="Grigoriev I.V."/>
            <person name="Spatafora J.W."/>
            <person name="Berbee M.L."/>
        </authorList>
    </citation>
    <scope>NUCLEOTIDE SEQUENCE [LARGE SCALE GENOMIC DNA]</scope>
    <source>
        <strain evidence="1 2">JEL478</strain>
    </source>
</reference>
<protein>
    <submittedName>
        <fullName evidence="1">Uncharacterized protein</fullName>
    </submittedName>
</protein>
<dbReference type="EMBL" id="KQ965820">
    <property type="protein sequence ID" value="KXS10569.1"/>
    <property type="molecule type" value="Genomic_DNA"/>
</dbReference>
<proteinExistence type="predicted"/>
<dbReference type="Proteomes" id="UP000070544">
    <property type="component" value="Unassembled WGS sequence"/>
</dbReference>
<evidence type="ECO:0000313" key="2">
    <source>
        <dbReference type="Proteomes" id="UP000070544"/>
    </source>
</evidence>
<organism evidence="1 2">
    <name type="scientific">Gonapodya prolifera (strain JEL478)</name>
    <name type="common">Monoblepharis prolifera</name>
    <dbReference type="NCBI Taxonomy" id="1344416"/>
    <lineage>
        <taxon>Eukaryota</taxon>
        <taxon>Fungi</taxon>
        <taxon>Fungi incertae sedis</taxon>
        <taxon>Chytridiomycota</taxon>
        <taxon>Chytridiomycota incertae sedis</taxon>
        <taxon>Monoblepharidomycetes</taxon>
        <taxon>Monoblepharidales</taxon>
        <taxon>Gonapodyaceae</taxon>
        <taxon>Gonapodya</taxon>
    </lineage>
</organism>
<sequence length="212" mass="24307">MASTILQSEEEEQRLRAYYVWKQTKGREGDSLYHWFTTDKDAFGNYEYHTDFLKDDNTREQIEKRLADTFADLDFVPLPAKLYRVDDGTGPDNKTPTIRFTTHYPKGTSSVKEITFNPEDQVVDLTSILTQRILSEGAGFDSNIIPHHNLDDTMKDIYQLYKKPLMTLGILGFGKRIEPSHPVPGDDGELNTFDIIQEFVFVNPDYQAAKSA</sequence>
<name>A0A139A1F9_GONPJ</name>